<feature type="chain" id="PRO_5047147620" description="HAF repeat-containing protein" evidence="1">
    <location>
        <begin position="27"/>
        <end position="360"/>
    </location>
</feature>
<accession>A0ABW3ESM0</accession>
<dbReference type="NCBIfam" id="TIGR02913">
    <property type="entry name" value="HAF_rpt"/>
    <property type="match status" value="1"/>
</dbReference>
<comment type="caution">
    <text evidence="2">The sequence shown here is derived from an EMBL/GenBank/DDBJ whole genome shotgun (WGS) entry which is preliminary data.</text>
</comment>
<protein>
    <recommendedName>
        <fullName evidence="4">HAF repeat-containing protein</fullName>
    </recommendedName>
</protein>
<dbReference type="InterPro" id="IPR014262">
    <property type="entry name" value="HAF_rpt"/>
</dbReference>
<evidence type="ECO:0000256" key="1">
    <source>
        <dbReference type="SAM" id="SignalP"/>
    </source>
</evidence>
<name>A0ABW3ESM0_9ACTN</name>
<dbReference type="Proteomes" id="UP001596972">
    <property type="component" value="Unassembled WGS sequence"/>
</dbReference>
<keyword evidence="1" id="KW-0732">Signal</keyword>
<proteinExistence type="predicted"/>
<dbReference type="EMBL" id="JBHTJA010000054">
    <property type="protein sequence ID" value="MFD0903416.1"/>
    <property type="molecule type" value="Genomic_DNA"/>
</dbReference>
<reference evidence="3" key="1">
    <citation type="journal article" date="2019" name="Int. J. Syst. Evol. Microbiol.">
        <title>The Global Catalogue of Microorganisms (GCM) 10K type strain sequencing project: providing services to taxonomists for standard genome sequencing and annotation.</title>
        <authorList>
            <consortium name="The Broad Institute Genomics Platform"/>
            <consortium name="The Broad Institute Genome Sequencing Center for Infectious Disease"/>
            <person name="Wu L."/>
            <person name="Ma J."/>
        </authorList>
    </citation>
    <scope>NUCLEOTIDE SEQUENCE [LARGE SCALE GENOMIC DNA]</scope>
    <source>
        <strain evidence="3">JCM 31202</strain>
    </source>
</reference>
<organism evidence="2 3">
    <name type="scientific">Actinomadura sediminis</name>
    <dbReference type="NCBI Taxonomy" id="1038904"/>
    <lineage>
        <taxon>Bacteria</taxon>
        <taxon>Bacillati</taxon>
        <taxon>Actinomycetota</taxon>
        <taxon>Actinomycetes</taxon>
        <taxon>Streptosporangiales</taxon>
        <taxon>Thermomonosporaceae</taxon>
        <taxon>Actinomadura</taxon>
    </lineage>
</organism>
<evidence type="ECO:0008006" key="4">
    <source>
        <dbReference type="Google" id="ProtNLM"/>
    </source>
</evidence>
<feature type="signal peptide" evidence="1">
    <location>
        <begin position="1"/>
        <end position="26"/>
    </location>
</feature>
<evidence type="ECO:0000313" key="3">
    <source>
        <dbReference type="Proteomes" id="UP001596972"/>
    </source>
</evidence>
<sequence length="360" mass="37720">MRTAVRMALGAALPLSLLAVAPPASAEETVCGTVTDDWTVTTVGINAANGINDAGQIAGERTTDSSTRSGVAVVWDEGEVTELGYLWGGWLRGRDSRAHDVDDQGRVVGVSSQLDGNVHAFLWENGWMKDLGAWGAQSWAQAVGGGHVGGYQEDPAYEGNYFQKWHASTWTGGTRSELPVTPGSQVIDVNERGDAVGVHKLVDFPITGPQEEIAHTAFARIGGTVHDLGTVGGKWSIANGVNDDGLVVGQSATDAGGVYRTGFAWTAGKGMRELPDYGVTGTDAAAVNNAGEIAGWFACPSGRSGVGVWPSPTSAPLFLPRPAGGERTWVTDINDRGDIVGTSIYPEGTRAVLWRKKTTG</sequence>
<evidence type="ECO:0000313" key="2">
    <source>
        <dbReference type="EMBL" id="MFD0903416.1"/>
    </source>
</evidence>
<dbReference type="RefSeq" id="WP_378302198.1">
    <property type="nucleotide sequence ID" value="NZ_JBHTJA010000054.1"/>
</dbReference>
<gene>
    <name evidence="2" type="ORF">ACFQ11_23695</name>
</gene>
<keyword evidence="3" id="KW-1185">Reference proteome</keyword>